<organism evidence="8 9">
    <name type="scientific">Trujillonella endophytica</name>
    <dbReference type="NCBI Taxonomy" id="673521"/>
    <lineage>
        <taxon>Bacteria</taxon>
        <taxon>Bacillati</taxon>
        <taxon>Actinomycetota</taxon>
        <taxon>Actinomycetes</taxon>
        <taxon>Geodermatophilales</taxon>
        <taxon>Geodermatophilaceae</taxon>
        <taxon>Trujillonella</taxon>
    </lineage>
</organism>
<evidence type="ECO:0000259" key="7">
    <source>
        <dbReference type="Pfam" id="PF04138"/>
    </source>
</evidence>
<gene>
    <name evidence="8" type="ORF">SAMN05660991_01359</name>
</gene>
<feature type="transmembrane region" description="Helical" evidence="6">
    <location>
        <begin position="71"/>
        <end position="93"/>
    </location>
</feature>
<feature type="domain" description="GtrA/DPMS transmembrane" evidence="7">
    <location>
        <begin position="14"/>
        <end position="124"/>
    </location>
</feature>
<evidence type="ECO:0000256" key="2">
    <source>
        <dbReference type="ARBA" id="ARBA00022692"/>
    </source>
</evidence>
<dbReference type="AlphaFoldDB" id="A0A1H8RUV1"/>
<keyword evidence="2 6" id="KW-0812">Transmembrane</keyword>
<reference evidence="9" key="1">
    <citation type="submission" date="2016-10" db="EMBL/GenBank/DDBJ databases">
        <authorList>
            <person name="Varghese N."/>
            <person name="Submissions S."/>
        </authorList>
    </citation>
    <scope>NUCLEOTIDE SEQUENCE [LARGE SCALE GENOMIC DNA]</scope>
    <source>
        <strain evidence="9">DSM 45413</strain>
    </source>
</reference>
<feature type="region of interest" description="Disordered" evidence="5">
    <location>
        <begin position="150"/>
        <end position="169"/>
    </location>
</feature>
<accession>A0A1H8RUV1</accession>
<dbReference type="EMBL" id="FOEE01000003">
    <property type="protein sequence ID" value="SEO70241.1"/>
    <property type="molecule type" value="Genomic_DNA"/>
</dbReference>
<evidence type="ECO:0000313" key="9">
    <source>
        <dbReference type="Proteomes" id="UP000198960"/>
    </source>
</evidence>
<evidence type="ECO:0000256" key="1">
    <source>
        <dbReference type="ARBA" id="ARBA00004141"/>
    </source>
</evidence>
<dbReference type="RefSeq" id="WP_091941414.1">
    <property type="nucleotide sequence ID" value="NZ_FOEE01000003.1"/>
</dbReference>
<comment type="subcellular location">
    <subcellularLocation>
        <location evidence="1">Membrane</location>
        <topology evidence="1">Multi-pass membrane protein</topology>
    </subcellularLocation>
</comment>
<evidence type="ECO:0000256" key="3">
    <source>
        <dbReference type="ARBA" id="ARBA00022989"/>
    </source>
</evidence>
<evidence type="ECO:0000256" key="6">
    <source>
        <dbReference type="SAM" id="Phobius"/>
    </source>
</evidence>
<evidence type="ECO:0000256" key="5">
    <source>
        <dbReference type="SAM" id="MobiDB-lite"/>
    </source>
</evidence>
<dbReference type="Pfam" id="PF04138">
    <property type="entry name" value="GtrA_DPMS_TM"/>
    <property type="match status" value="1"/>
</dbReference>
<keyword evidence="9" id="KW-1185">Reference proteome</keyword>
<protein>
    <submittedName>
        <fullName evidence="8">Putative flippase GtrA (Transmembrane translocase of bactoprenol-linked glucose)</fullName>
    </submittedName>
</protein>
<dbReference type="GO" id="GO:0000271">
    <property type="term" value="P:polysaccharide biosynthetic process"/>
    <property type="evidence" value="ECO:0007669"/>
    <property type="project" value="InterPro"/>
</dbReference>
<dbReference type="STRING" id="673521.SAMN05660991_01359"/>
<dbReference type="OrthoDB" id="5191773at2"/>
<feature type="transmembrane region" description="Helical" evidence="6">
    <location>
        <begin position="41"/>
        <end position="59"/>
    </location>
</feature>
<keyword evidence="4 6" id="KW-0472">Membrane</keyword>
<keyword evidence="3 6" id="KW-1133">Transmembrane helix</keyword>
<feature type="transmembrane region" description="Helical" evidence="6">
    <location>
        <begin position="12"/>
        <end position="35"/>
    </location>
</feature>
<evidence type="ECO:0000313" key="8">
    <source>
        <dbReference type="EMBL" id="SEO70241.1"/>
    </source>
</evidence>
<dbReference type="Proteomes" id="UP000198960">
    <property type="component" value="Unassembled WGS sequence"/>
</dbReference>
<dbReference type="GO" id="GO:0016020">
    <property type="term" value="C:membrane"/>
    <property type="evidence" value="ECO:0007669"/>
    <property type="project" value="UniProtKB-SubCell"/>
</dbReference>
<name>A0A1H8RUV1_9ACTN</name>
<proteinExistence type="predicted"/>
<sequence length="169" mass="17560">MTGHPRGLLAQLVRFLLGSGLGLVVDLSVFAIAIAAGAPAWAANVLSAGCAVVVVYLFVTKYAFAHGRSRASFAMFVAWYALSIVVFSALIELTREGTGWPAFVCKLASLPPSFAANFVASRLLLRPRPADGPTGGDAVAPEPVGPALLADRDHAGAGGRRAVRQQEGM</sequence>
<evidence type="ECO:0000256" key="4">
    <source>
        <dbReference type="ARBA" id="ARBA00023136"/>
    </source>
</evidence>
<dbReference type="InterPro" id="IPR007267">
    <property type="entry name" value="GtrA_DPMS_TM"/>
</dbReference>